<sequence>MAESAEVAVYYFPNYHVDTRNEEWHGKGWTEWELVKAATPRFPGHEQPKVPLWGYEDEADPHVMARKMAAAATHGIDCFIFDWYWYDNLHYLHRALEDGFLQAANPHGLKFSLMWANHDWLEIHPATRCRPYHQRTTGSVSGHEFLDATNYMIEKYFRSDYYWRVNGGLYFSIYDLPSLLAGFGSSVEETR</sequence>
<accession>A0ABS7CIC1</accession>
<gene>
    <name evidence="1" type="ORF">K0U00_42120</name>
</gene>
<dbReference type="PANTHER" id="PTHR41244">
    <property type="entry name" value="RHAMNAN SYNTHESIS F"/>
    <property type="match status" value="1"/>
</dbReference>
<keyword evidence="2" id="KW-1185">Reference proteome</keyword>
<comment type="caution">
    <text evidence="1">The sequence shown here is derived from an EMBL/GenBank/DDBJ whole genome shotgun (WGS) entry which is preliminary data.</text>
</comment>
<dbReference type="Proteomes" id="UP001519887">
    <property type="component" value="Unassembled WGS sequence"/>
</dbReference>
<dbReference type="PANTHER" id="PTHR41244:SF1">
    <property type="entry name" value="GLYCOSYLTRANSFERASE"/>
    <property type="match status" value="1"/>
</dbReference>
<proteinExistence type="predicted"/>
<protein>
    <submittedName>
        <fullName evidence="1">Glycoside hydrolase family 99-like domain-containing protein</fullName>
    </submittedName>
</protein>
<evidence type="ECO:0000313" key="2">
    <source>
        <dbReference type="Proteomes" id="UP001519887"/>
    </source>
</evidence>
<dbReference type="Gene3D" id="3.20.20.80">
    <property type="entry name" value="Glycosidases"/>
    <property type="match status" value="1"/>
</dbReference>
<name>A0ABS7CIC1_9BACL</name>
<dbReference type="InterPro" id="IPR032719">
    <property type="entry name" value="WbsX"/>
</dbReference>
<reference evidence="1 2" key="1">
    <citation type="submission" date="2021-07" db="EMBL/GenBank/DDBJ databases">
        <title>Paenibacillus radiodurans sp. nov., isolated from the southeastern edge of Tengger Desert.</title>
        <authorList>
            <person name="Zhang G."/>
        </authorList>
    </citation>
    <scope>NUCLEOTIDE SEQUENCE [LARGE SCALE GENOMIC DNA]</scope>
    <source>
        <strain evidence="1 2">CCM 7311</strain>
    </source>
</reference>
<feature type="non-terminal residue" evidence="1">
    <location>
        <position position="191"/>
    </location>
</feature>
<organism evidence="1 2">
    <name type="scientific">Paenibacillus sepulcri</name>
    <dbReference type="NCBI Taxonomy" id="359917"/>
    <lineage>
        <taxon>Bacteria</taxon>
        <taxon>Bacillati</taxon>
        <taxon>Bacillota</taxon>
        <taxon>Bacilli</taxon>
        <taxon>Bacillales</taxon>
        <taxon>Paenibacillaceae</taxon>
        <taxon>Paenibacillus</taxon>
    </lineage>
</organism>
<dbReference type="Pfam" id="PF14307">
    <property type="entry name" value="Glyco_tran_WbsX"/>
    <property type="match status" value="1"/>
</dbReference>
<evidence type="ECO:0000313" key="1">
    <source>
        <dbReference type="EMBL" id="MBW7460682.1"/>
    </source>
</evidence>
<dbReference type="EMBL" id="JAHZIK010002385">
    <property type="protein sequence ID" value="MBW7460682.1"/>
    <property type="molecule type" value="Genomic_DNA"/>
</dbReference>